<evidence type="ECO:0000313" key="6">
    <source>
        <dbReference type="EMBL" id="NBI30266.1"/>
    </source>
</evidence>
<feature type="domain" description="SIS" evidence="5">
    <location>
        <begin position="126"/>
        <end position="264"/>
    </location>
</feature>
<evidence type="ECO:0000259" key="4">
    <source>
        <dbReference type="PROSITE" id="PS51071"/>
    </source>
</evidence>
<dbReference type="AlphaFoldDB" id="A0A6N9Q5Z1"/>
<dbReference type="InterPro" id="IPR000281">
    <property type="entry name" value="HTH_RpiR"/>
</dbReference>
<dbReference type="InterPro" id="IPR046348">
    <property type="entry name" value="SIS_dom_sf"/>
</dbReference>
<evidence type="ECO:0000256" key="1">
    <source>
        <dbReference type="ARBA" id="ARBA00023015"/>
    </source>
</evidence>
<dbReference type="PANTHER" id="PTHR30514:SF18">
    <property type="entry name" value="RPIR-FAMILY TRANSCRIPTIONAL REGULATOR"/>
    <property type="match status" value="1"/>
</dbReference>
<dbReference type="PANTHER" id="PTHR30514">
    <property type="entry name" value="GLUCOKINASE"/>
    <property type="match status" value="1"/>
</dbReference>
<dbReference type="PROSITE" id="PS51464">
    <property type="entry name" value="SIS"/>
    <property type="match status" value="1"/>
</dbReference>
<evidence type="ECO:0000259" key="5">
    <source>
        <dbReference type="PROSITE" id="PS51464"/>
    </source>
</evidence>
<dbReference type="Proteomes" id="UP000448943">
    <property type="component" value="Unassembled WGS sequence"/>
</dbReference>
<proteinExistence type="predicted"/>
<evidence type="ECO:0000256" key="3">
    <source>
        <dbReference type="ARBA" id="ARBA00023163"/>
    </source>
</evidence>
<organism evidence="6 7">
    <name type="scientific">Chengkuizengella marina</name>
    <dbReference type="NCBI Taxonomy" id="2507566"/>
    <lineage>
        <taxon>Bacteria</taxon>
        <taxon>Bacillati</taxon>
        <taxon>Bacillota</taxon>
        <taxon>Bacilli</taxon>
        <taxon>Bacillales</taxon>
        <taxon>Paenibacillaceae</taxon>
        <taxon>Chengkuizengella</taxon>
    </lineage>
</organism>
<dbReference type="Pfam" id="PF01380">
    <property type="entry name" value="SIS"/>
    <property type="match status" value="1"/>
</dbReference>
<comment type="caution">
    <text evidence="6">The sequence shown here is derived from an EMBL/GenBank/DDBJ whole genome shotgun (WGS) entry which is preliminary data.</text>
</comment>
<dbReference type="InterPro" id="IPR001347">
    <property type="entry name" value="SIS_dom"/>
</dbReference>
<dbReference type="SUPFAM" id="SSF53697">
    <property type="entry name" value="SIS domain"/>
    <property type="match status" value="1"/>
</dbReference>
<gene>
    <name evidence="6" type="ORF">ERL59_15055</name>
</gene>
<dbReference type="SUPFAM" id="SSF46689">
    <property type="entry name" value="Homeodomain-like"/>
    <property type="match status" value="1"/>
</dbReference>
<reference evidence="6 7" key="1">
    <citation type="submission" date="2019-01" db="EMBL/GenBank/DDBJ databases">
        <title>Chengkuizengella sp. nov., isolated from deep-sea sediment of East Pacific Ocean.</title>
        <authorList>
            <person name="Yang J."/>
            <person name="Lai Q."/>
            <person name="Shao Z."/>
        </authorList>
    </citation>
    <scope>NUCLEOTIDE SEQUENCE [LARGE SCALE GENOMIC DNA]</scope>
    <source>
        <strain evidence="6 7">YPA3-1-1</strain>
    </source>
</reference>
<keyword evidence="3" id="KW-0804">Transcription</keyword>
<evidence type="ECO:0000313" key="7">
    <source>
        <dbReference type="Proteomes" id="UP000448943"/>
    </source>
</evidence>
<dbReference type="GO" id="GO:1901135">
    <property type="term" value="P:carbohydrate derivative metabolic process"/>
    <property type="evidence" value="ECO:0007669"/>
    <property type="project" value="InterPro"/>
</dbReference>
<dbReference type="GO" id="GO:0003677">
    <property type="term" value="F:DNA binding"/>
    <property type="evidence" value="ECO:0007669"/>
    <property type="project" value="UniProtKB-KW"/>
</dbReference>
<feature type="domain" description="HTH rpiR-type" evidence="4">
    <location>
        <begin position="3"/>
        <end position="79"/>
    </location>
</feature>
<evidence type="ECO:0000256" key="2">
    <source>
        <dbReference type="ARBA" id="ARBA00023125"/>
    </source>
</evidence>
<dbReference type="RefSeq" id="WP_160647073.1">
    <property type="nucleotide sequence ID" value="NZ_SIJB01000030.1"/>
</dbReference>
<dbReference type="InterPro" id="IPR009057">
    <property type="entry name" value="Homeodomain-like_sf"/>
</dbReference>
<dbReference type="OrthoDB" id="2930at2"/>
<dbReference type="GO" id="GO:0003700">
    <property type="term" value="F:DNA-binding transcription factor activity"/>
    <property type="evidence" value="ECO:0007669"/>
    <property type="project" value="InterPro"/>
</dbReference>
<sequence>MDINVYKVISEKMSSMSRSQLKIAQYILKNPNHVPFHNVGELAKLVEVSDATIVRFATFLGFSGYPEFQRHIQTSVQQQLSTAERLKLSNQVYGENDQGISQIFKEDMGNIQLTMENLDTNSFHQAVEYLLKAKKVYIVANRSAVALGLFMHYYLKMMLDHVEIIESVKENTDLLYDLQSDDLVIGISYTRYTKNTVDIFSYAKEKGAITIALTDNLMSPLIQHADVSLTATSQMPTFIDSFVAPLSLINALIIFTGKEKKDDFDHKLNALEDVWNKFNVFYKNE</sequence>
<dbReference type="Gene3D" id="1.10.10.10">
    <property type="entry name" value="Winged helix-like DNA-binding domain superfamily/Winged helix DNA-binding domain"/>
    <property type="match status" value="1"/>
</dbReference>
<dbReference type="InterPro" id="IPR036388">
    <property type="entry name" value="WH-like_DNA-bd_sf"/>
</dbReference>
<accession>A0A6N9Q5Z1</accession>
<dbReference type="GO" id="GO:0097367">
    <property type="term" value="F:carbohydrate derivative binding"/>
    <property type="evidence" value="ECO:0007669"/>
    <property type="project" value="InterPro"/>
</dbReference>
<keyword evidence="2" id="KW-0238">DNA-binding</keyword>
<dbReference type="Gene3D" id="3.40.50.10490">
    <property type="entry name" value="Glucose-6-phosphate isomerase like protein, domain 1"/>
    <property type="match status" value="1"/>
</dbReference>
<dbReference type="InterPro" id="IPR035472">
    <property type="entry name" value="RpiR-like_SIS"/>
</dbReference>
<dbReference type="CDD" id="cd05013">
    <property type="entry name" value="SIS_RpiR"/>
    <property type="match status" value="1"/>
</dbReference>
<keyword evidence="1" id="KW-0805">Transcription regulation</keyword>
<dbReference type="PROSITE" id="PS51071">
    <property type="entry name" value="HTH_RPIR"/>
    <property type="match status" value="1"/>
</dbReference>
<protein>
    <submittedName>
        <fullName evidence="6">MurR/RpiR family transcriptional regulator</fullName>
    </submittedName>
</protein>
<keyword evidence="7" id="KW-1185">Reference proteome</keyword>
<dbReference type="Pfam" id="PF01418">
    <property type="entry name" value="HTH_6"/>
    <property type="match status" value="1"/>
</dbReference>
<dbReference type="EMBL" id="SIJB01000030">
    <property type="protein sequence ID" value="NBI30266.1"/>
    <property type="molecule type" value="Genomic_DNA"/>
</dbReference>
<dbReference type="InterPro" id="IPR047640">
    <property type="entry name" value="RpiR-like"/>
</dbReference>
<name>A0A6N9Q5Z1_9BACL</name>